<evidence type="ECO:0000313" key="3">
    <source>
        <dbReference type="Proteomes" id="UP000323011"/>
    </source>
</evidence>
<dbReference type="Proteomes" id="UP000323011">
    <property type="component" value="Unassembled WGS sequence"/>
</dbReference>
<feature type="region of interest" description="Disordered" evidence="1">
    <location>
        <begin position="102"/>
        <end position="128"/>
    </location>
</feature>
<protein>
    <submittedName>
        <fullName evidence="2">Uncharacterized protein</fullName>
    </submittedName>
</protein>
<dbReference type="EMBL" id="VLTN01000027">
    <property type="protein sequence ID" value="KAA0151418.1"/>
    <property type="molecule type" value="Genomic_DNA"/>
</dbReference>
<sequence>MAAVKGLRSADNEDIVKLLGRLGTASMELAHSTDINAVLQHAGVTLAMPGGEALLAKWHRLGHLQSVAGGFAEVMAKPSTIATVETHAKKLLLEAKREAKREAEEQAEKAKREAEEKAEKAKREAEEQELRLAPAHTLASLLDSCLLVINGRQGKALLDVLILRVQAALVSRLPPDSPVMAGLPPEVVRLSRRLKQQSVDNACKLAKETGAAVPQEDLTPAGLQTVADCLINTLKSCHDLSWLASQPALFDILHCTATACPPVFLAEGGPTAKVAENLRPDTLLSMGFANAFLGAAHGEERSTVILLRPYAGPEQAGGRLGDKHSTDNLELAEGPARDPHNVVWRAMLRLGYLDAHLGGKSGLEVAAHRIRTMGKAQTTAIELTSIGMLGDMLDGHERSPRISMTLCFDESQNYFFHSGVLSKFVNLVERFYTSNIPMRMVITGSSAVLPRLVSGMESDAVVTQQYNMHGAAMRDGLLSMPEFGDAVAPSFPFRPYRHGFNSSSTVETSLEYVSLKSLLSAALSASQRLFGDDAAHTKELMKFESSFSSSSRSMQRLRADIEAAADFWHEVGFFRGRTLTSSFVMPGQAWRSFAVHLVLAGSSLTAVEMMALVSPASKILSDHFERLLAAELLHSGFQAFVSACMARFAPGRECSSRLMERLAATASTDSAAAELVNHRHVAKGGESLPSPPPLEPIMVWGGTSKDPKVVAADKDDEPIKPWQLLKHRHDWGGVDVMVVFAVKDCVYVLLLQSKAFEPSLSGAPKEMTAATAANLQTGMFNMATELRTAVVPSPEPRKAWSDIPGKRSLIARIMDNDIAKGCTEMVVCSSVITTKVIKETPQGCKADLFRIPESPETFVLEEGEPSATGSAAEKPRSVQVWDLRLPADSMVLRKLMTKDMEDALSVCGIELPSSAE</sequence>
<proteinExistence type="predicted"/>
<comment type="caution">
    <text evidence="2">The sequence shown here is derived from an EMBL/GenBank/DDBJ whole genome shotgun (WGS) entry which is preliminary data.</text>
</comment>
<evidence type="ECO:0000256" key="1">
    <source>
        <dbReference type="SAM" id="MobiDB-lite"/>
    </source>
</evidence>
<gene>
    <name evidence="2" type="ORF">FNF29_04617</name>
</gene>
<name>A0A5A8CEY6_CAFRO</name>
<dbReference type="AlphaFoldDB" id="A0A5A8CEY6"/>
<reference evidence="2 3" key="1">
    <citation type="submission" date="2019-07" db="EMBL/GenBank/DDBJ databases">
        <title>Genomes of Cafeteria roenbergensis.</title>
        <authorList>
            <person name="Fischer M.G."/>
            <person name="Hackl T."/>
            <person name="Roman M."/>
        </authorList>
    </citation>
    <scope>NUCLEOTIDE SEQUENCE [LARGE SCALE GENOMIC DNA]</scope>
    <source>
        <strain evidence="2 3">BVI</strain>
    </source>
</reference>
<organism evidence="2 3">
    <name type="scientific">Cafeteria roenbergensis</name>
    <name type="common">Marine flagellate</name>
    <dbReference type="NCBI Taxonomy" id="33653"/>
    <lineage>
        <taxon>Eukaryota</taxon>
        <taxon>Sar</taxon>
        <taxon>Stramenopiles</taxon>
        <taxon>Bigyra</taxon>
        <taxon>Opalozoa</taxon>
        <taxon>Bicosoecida</taxon>
        <taxon>Cafeteriaceae</taxon>
        <taxon>Cafeteria</taxon>
    </lineage>
</organism>
<accession>A0A5A8CEY6</accession>
<keyword evidence="3" id="KW-1185">Reference proteome</keyword>
<evidence type="ECO:0000313" key="2">
    <source>
        <dbReference type="EMBL" id="KAA0151418.1"/>
    </source>
</evidence>